<sequence length="159" mass="16831">MAMATDGDTCPIQFLHRRPTAGGGGQWHNIGAAYAAVRFLRPQGRSLVLYSDPDEQRRIVFAYPILPGDAFERMDGETLYWAEPECGDEFALRFLDEAACAAVCAAISPVTPAALDGLAERLAGLRVAREGGASAGGDIAGRLAALSIGPPMNRPTLTN</sequence>
<dbReference type="KEGG" id="obr:102709420"/>
<reference evidence="1" key="2">
    <citation type="submission" date="2013-04" db="UniProtKB">
        <authorList>
            <consortium name="EnsemblPlants"/>
        </authorList>
    </citation>
    <scope>IDENTIFICATION</scope>
</reference>
<dbReference type="GeneID" id="102709420"/>
<dbReference type="Gramene" id="OB12G11590.1">
    <property type="protein sequence ID" value="OB12G11590.1"/>
    <property type="gene ID" value="OB12G11590"/>
</dbReference>
<protein>
    <submittedName>
        <fullName evidence="1">Uncharacterized protein</fullName>
    </submittedName>
</protein>
<reference evidence="1" key="1">
    <citation type="journal article" date="2013" name="Nat. Commun.">
        <title>Whole-genome sequencing of Oryza brachyantha reveals mechanisms underlying Oryza genome evolution.</title>
        <authorList>
            <person name="Chen J."/>
            <person name="Huang Q."/>
            <person name="Gao D."/>
            <person name="Wang J."/>
            <person name="Lang Y."/>
            <person name="Liu T."/>
            <person name="Li B."/>
            <person name="Bai Z."/>
            <person name="Luis Goicoechea J."/>
            <person name="Liang C."/>
            <person name="Chen C."/>
            <person name="Zhang W."/>
            <person name="Sun S."/>
            <person name="Liao Y."/>
            <person name="Zhang X."/>
            <person name="Yang L."/>
            <person name="Song C."/>
            <person name="Wang M."/>
            <person name="Shi J."/>
            <person name="Liu G."/>
            <person name="Liu J."/>
            <person name="Zhou H."/>
            <person name="Zhou W."/>
            <person name="Yu Q."/>
            <person name="An N."/>
            <person name="Chen Y."/>
            <person name="Cai Q."/>
            <person name="Wang B."/>
            <person name="Liu B."/>
            <person name="Min J."/>
            <person name="Huang Y."/>
            <person name="Wu H."/>
            <person name="Li Z."/>
            <person name="Zhang Y."/>
            <person name="Yin Y."/>
            <person name="Song W."/>
            <person name="Jiang J."/>
            <person name="Jackson S.A."/>
            <person name="Wing R.A."/>
            <person name="Wang J."/>
            <person name="Chen M."/>
        </authorList>
    </citation>
    <scope>NUCLEOTIDE SEQUENCE [LARGE SCALE GENOMIC DNA]</scope>
    <source>
        <strain evidence="1">cv. IRGC 101232</strain>
    </source>
</reference>
<evidence type="ECO:0000313" key="2">
    <source>
        <dbReference type="Proteomes" id="UP000006038"/>
    </source>
</evidence>
<dbReference type="AlphaFoldDB" id="J3NB01"/>
<name>J3NB01_ORYBR</name>
<evidence type="ECO:0000313" key="1">
    <source>
        <dbReference type="EnsemblPlants" id="OB12G11590.1"/>
    </source>
</evidence>
<dbReference type="RefSeq" id="XP_006664297.2">
    <property type="nucleotide sequence ID" value="XM_006664234.3"/>
</dbReference>
<proteinExistence type="predicted"/>
<dbReference type="OrthoDB" id="685977at2759"/>
<organism evidence="1">
    <name type="scientific">Oryza brachyantha</name>
    <name type="common">malo sina</name>
    <dbReference type="NCBI Taxonomy" id="4533"/>
    <lineage>
        <taxon>Eukaryota</taxon>
        <taxon>Viridiplantae</taxon>
        <taxon>Streptophyta</taxon>
        <taxon>Embryophyta</taxon>
        <taxon>Tracheophyta</taxon>
        <taxon>Spermatophyta</taxon>
        <taxon>Magnoliopsida</taxon>
        <taxon>Liliopsida</taxon>
        <taxon>Poales</taxon>
        <taxon>Poaceae</taxon>
        <taxon>BOP clade</taxon>
        <taxon>Oryzoideae</taxon>
        <taxon>Oryzeae</taxon>
        <taxon>Oryzinae</taxon>
        <taxon>Oryza</taxon>
    </lineage>
</organism>
<dbReference type="EnsemblPlants" id="OB12G11590.1">
    <property type="protein sequence ID" value="OB12G11590.1"/>
    <property type="gene ID" value="OB12G11590"/>
</dbReference>
<gene>
    <name evidence="1" type="primary">LOC102709420</name>
</gene>
<dbReference type="OMA" id="GGGHWSN"/>
<dbReference type="eggNOG" id="ENOG502R5W1">
    <property type="taxonomic scope" value="Eukaryota"/>
</dbReference>
<dbReference type="HOGENOM" id="CLU_1715887_0_0_1"/>
<dbReference type="Gene3D" id="2.30.29.30">
    <property type="entry name" value="Pleckstrin-homology domain (PH domain)/Phosphotyrosine-binding domain (PTB)"/>
    <property type="match status" value="1"/>
</dbReference>
<dbReference type="Proteomes" id="UP000006038">
    <property type="component" value="Chromosome 12"/>
</dbReference>
<keyword evidence="2" id="KW-1185">Reference proteome</keyword>
<accession>J3NB01</accession>
<dbReference type="InterPro" id="IPR011993">
    <property type="entry name" value="PH-like_dom_sf"/>
</dbReference>